<organism evidence="7 8">
    <name type="scientific">Niastella soli</name>
    <dbReference type="NCBI Taxonomy" id="2821487"/>
    <lineage>
        <taxon>Bacteria</taxon>
        <taxon>Pseudomonadati</taxon>
        <taxon>Bacteroidota</taxon>
        <taxon>Chitinophagia</taxon>
        <taxon>Chitinophagales</taxon>
        <taxon>Chitinophagaceae</taxon>
        <taxon>Niastella</taxon>
    </lineage>
</organism>
<dbReference type="Proteomes" id="UP000677244">
    <property type="component" value="Unassembled WGS sequence"/>
</dbReference>
<evidence type="ECO:0000256" key="1">
    <source>
        <dbReference type="ARBA" id="ARBA00004141"/>
    </source>
</evidence>
<keyword evidence="4 5" id="KW-0472">Membrane</keyword>
<dbReference type="PANTHER" id="PTHR38480:SF1">
    <property type="entry name" value="SLR0254 PROTEIN"/>
    <property type="match status" value="1"/>
</dbReference>
<dbReference type="RefSeq" id="WP_209140345.1">
    <property type="nucleotide sequence ID" value="NZ_JAGHKO010000004.1"/>
</dbReference>
<dbReference type="Pfam" id="PF06271">
    <property type="entry name" value="RDD"/>
    <property type="match status" value="1"/>
</dbReference>
<reference evidence="7 8" key="1">
    <citation type="submission" date="2021-03" db="EMBL/GenBank/DDBJ databases">
        <title>Assistant Professor.</title>
        <authorList>
            <person name="Huq M.A."/>
        </authorList>
    </citation>
    <scope>NUCLEOTIDE SEQUENCE [LARGE SCALE GENOMIC DNA]</scope>
    <source>
        <strain evidence="7 8">MAH-29</strain>
    </source>
</reference>
<accession>A0ABS3YWT7</accession>
<sequence>MEDILRDFESPPPASKFIRWLASFVDYLIYALVTGVIIHFSDGRWLTIKGNGEWVGLYNDIINNAFVVIPWLVILPGYETFNKGQTIGKVMFGIRVLNHDGSKLDIVSSIVRHLFDFVDFLPFGGMVGVATANSNKKAQRVGDLVAKTIVVQANG</sequence>
<keyword evidence="3 5" id="KW-1133">Transmembrane helix</keyword>
<evidence type="ECO:0000259" key="6">
    <source>
        <dbReference type="Pfam" id="PF06271"/>
    </source>
</evidence>
<evidence type="ECO:0000313" key="8">
    <source>
        <dbReference type="Proteomes" id="UP000677244"/>
    </source>
</evidence>
<feature type="domain" description="RDD" evidence="6">
    <location>
        <begin position="16"/>
        <end position="147"/>
    </location>
</feature>
<evidence type="ECO:0000256" key="2">
    <source>
        <dbReference type="ARBA" id="ARBA00022692"/>
    </source>
</evidence>
<gene>
    <name evidence="7" type="ORF">J7I42_18585</name>
</gene>
<evidence type="ECO:0000313" key="7">
    <source>
        <dbReference type="EMBL" id="MBO9202299.1"/>
    </source>
</evidence>
<comment type="subcellular location">
    <subcellularLocation>
        <location evidence="1">Membrane</location>
        <topology evidence="1">Multi-pass membrane protein</topology>
    </subcellularLocation>
</comment>
<keyword evidence="8" id="KW-1185">Reference proteome</keyword>
<evidence type="ECO:0000256" key="3">
    <source>
        <dbReference type="ARBA" id="ARBA00022989"/>
    </source>
</evidence>
<dbReference type="EMBL" id="JAGHKO010000004">
    <property type="protein sequence ID" value="MBO9202299.1"/>
    <property type="molecule type" value="Genomic_DNA"/>
</dbReference>
<name>A0ABS3YWT7_9BACT</name>
<feature type="transmembrane region" description="Helical" evidence="5">
    <location>
        <begin position="61"/>
        <end position="81"/>
    </location>
</feature>
<proteinExistence type="predicted"/>
<feature type="transmembrane region" description="Helical" evidence="5">
    <location>
        <begin position="20"/>
        <end position="41"/>
    </location>
</feature>
<dbReference type="InterPro" id="IPR010432">
    <property type="entry name" value="RDD"/>
</dbReference>
<dbReference type="PANTHER" id="PTHR38480">
    <property type="entry name" value="SLR0254 PROTEIN"/>
    <property type="match status" value="1"/>
</dbReference>
<evidence type="ECO:0000256" key="4">
    <source>
        <dbReference type="ARBA" id="ARBA00023136"/>
    </source>
</evidence>
<protein>
    <submittedName>
        <fullName evidence="7">RDD family protein</fullName>
    </submittedName>
</protein>
<evidence type="ECO:0000256" key="5">
    <source>
        <dbReference type="SAM" id="Phobius"/>
    </source>
</evidence>
<keyword evidence="2 5" id="KW-0812">Transmembrane</keyword>
<comment type="caution">
    <text evidence="7">The sequence shown here is derived from an EMBL/GenBank/DDBJ whole genome shotgun (WGS) entry which is preliminary data.</text>
</comment>